<protein>
    <submittedName>
        <fullName evidence="10">Prepilin peptidase</fullName>
    </submittedName>
</protein>
<accession>A0ABZ3HCY3</accession>
<comment type="subcellular location">
    <subcellularLocation>
        <location evidence="1">Cell membrane</location>
        <topology evidence="1">Multi-pass membrane protein</topology>
    </subcellularLocation>
</comment>
<feature type="transmembrane region" description="Helical" evidence="7">
    <location>
        <begin position="6"/>
        <end position="26"/>
    </location>
</feature>
<feature type="transmembrane region" description="Helical" evidence="7">
    <location>
        <begin position="153"/>
        <end position="173"/>
    </location>
</feature>
<dbReference type="InterPro" id="IPR010627">
    <property type="entry name" value="Prepilin_pept_A24_N"/>
</dbReference>
<evidence type="ECO:0000259" key="9">
    <source>
        <dbReference type="Pfam" id="PF06750"/>
    </source>
</evidence>
<keyword evidence="5 7" id="KW-1133">Transmembrane helix</keyword>
<evidence type="ECO:0000256" key="3">
    <source>
        <dbReference type="ARBA" id="ARBA00022475"/>
    </source>
</evidence>
<keyword evidence="11" id="KW-1185">Reference proteome</keyword>
<feature type="domain" description="Prepilin peptidase A24 N-terminal" evidence="9">
    <location>
        <begin position="12"/>
        <end position="94"/>
    </location>
</feature>
<feature type="transmembrane region" description="Helical" evidence="7">
    <location>
        <begin position="249"/>
        <end position="265"/>
    </location>
</feature>
<name>A0ABZ3HCY3_9BACT</name>
<evidence type="ECO:0000259" key="8">
    <source>
        <dbReference type="Pfam" id="PF01478"/>
    </source>
</evidence>
<comment type="similarity">
    <text evidence="2">Belongs to the peptidase A24 family.</text>
</comment>
<evidence type="ECO:0000313" key="10">
    <source>
        <dbReference type="EMBL" id="XAU16141.1"/>
    </source>
</evidence>
<keyword evidence="4 7" id="KW-0812">Transmembrane</keyword>
<feature type="transmembrane region" description="Helical" evidence="7">
    <location>
        <begin position="99"/>
        <end position="121"/>
    </location>
</feature>
<keyword evidence="3" id="KW-1003">Cell membrane</keyword>
<dbReference type="Proteomes" id="UP001447842">
    <property type="component" value="Chromosome"/>
</dbReference>
<evidence type="ECO:0000256" key="4">
    <source>
        <dbReference type="ARBA" id="ARBA00022692"/>
    </source>
</evidence>
<evidence type="ECO:0000256" key="5">
    <source>
        <dbReference type="ARBA" id="ARBA00022989"/>
    </source>
</evidence>
<dbReference type="InterPro" id="IPR050882">
    <property type="entry name" value="Prepilin_peptidase/N-MTase"/>
</dbReference>
<dbReference type="RefSeq" id="WP_345973523.1">
    <property type="nucleotide sequence ID" value="NZ_CP147920.1"/>
</dbReference>
<dbReference type="Pfam" id="PF06750">
    <property type="entry name" value="A24_N_bact"/>
    <property type="match status" value="1"/>
</dbReference>
<organism evidence="10 11">
    <name type="scientific">Sulfurimonas diazotrophicus</name>
    <dbReference type="NCBI Taxonomy" id="3131939"/>
    <lineage>
        <taxon>Bacteria</taxon>
        <taxon>Pseudomonadati</taxon>
        <taxon>Campylobacterota</taxon>
        <taxon>Epsilonproteobacteria</taxon>
        <taxon>Campylobacterales</taxon>
        <taxon>Sulfurimonadaceae</taxon>
        <taxon>Sulfurimonas</taxon>
    </lineage>
</organism>
<gene>
    <name evidence="10" type="ORF">WCY31_05385</name>
</gene>
<sequence length="278" mass="30586">MMFWTTLVLVALFGALFGSFLNVVIYRIPRGESVVFPASHCPHCGTNLKPWHNVPVLSWLMLRGRCAFCGVPISAQYPLIELLSAAIAAALYLKLGLSAAMIGITGVFLTLLALLVIDFYYKMVPDSLNLLALTLAVVSTWSPQMLAENLKNALIFAGGFALLRFYVSYYLFIKIKRMSPNLKKASWVRNYNTIPAVVEAMGEGDIMIGATMGALLGVQLGLAAVFLSALLALPAMLLTRNETDASKQLPFIPFLAMATWIVYIFDTPIARWMEAFYA</sequence>
<dbReference type="Pfam" id="PF01478">
    <property type="entry name" value="Peptidase_A24"/>
    <property type="match status" value="1"/>
</dbReference>
<evidence type="ECO:0000256" key="1">
    <source>
        <dbReference type="ARBA" id="ARBA00004651"/>
    </source>
</evidence>
<evidence type="ECO:0000313" key="11">
    <source>
        <dbReference type="Proteomes" id="UP001447842"/>
    </source>
</evidence>
<dbReference type="PANTHER" id="PTHR30487">
    <property type="entry name" value="TYPE 4 PREPILIN-LIKE PROTEINS LEADER PEPTIDE-PROCESSING ENZYME"/>
    <property type="match status" value="1"/>
</dbReference>
<evidence type="ECO:0000256" key="6">
    <source>
        <dbReference type="ARBA" id="ARBA00023136"/>
    </source>
</evidence>
<evidence type="ECO:0000256" key="7">
    <source>
        <dbReference type="SAM" id="Phobius"/>
    </source>
</evidence>
<feature type="domain" description="Prepilin type IV endopeptidase peptidase" evidence="8">
    <location>
        <begin position="108"/>
        <end position="234"/>
    </location>
</feature>
<evidence type="ECO:0000256" key="2">
    <source>
        <dbReference type="ARBA" id="ARBA00005801"/>
    </source>
</evidence>
<keyword evidence="6 7" id="KW-0472">Membrane</keyword>
<feature type="transmembrane region" description="Helical" evidence="7">
    <location>
        <begin position="214"/>
        <end position="237"/>
    </location>
</feature>
<dbReference type="EMBL" id="CP147920">
    <property type="protein sequence ID" value="XAU16141.1"/>
    <property type="molecule type" value="Genomic_DNA"/>
</dbReference>
<dbReference type="PANTHER" id="PTHR30487:SF0">
    <property type="entry name" value="PREPILIN LEADER PEPTIDASE_N-METHYLTRANSFERASE-RELATED"/>
    <property type="match status" value="1"/>
</dbReference>
<reference evidence="10 11" key="1">
    <citation type="submission" date="2024-03" db="EMBL/GenBank/DDBJ databases">
        <title>Sulfurimonas sp. HSL3-1.</title>
        <authorList>
            <person name="Wang S."/>
        </authorList>
    </citation>
    <scope>NUCLEOTIDE SEQUENCE [LARGE SCALE GENOMIC DNA]</scope>
    <source>
        <strain evidence="10 11">HSL3-1</strain>
    </source>
</reference>
<proteinExistence type="inferred from homology"/>
<dbReference type="InterPro" id="IPR000045">
    <property type="entry name" value="Prepilin_IV_endopep_pep"/>
</dbReference>